<dbReference type="SUPFAM" id="SSF47413">
    <property type="entry name" value="lambda repressor-like DNA-binding domains"/>
    <property type="match status" value="1"/>
</dbReference>
<keyword evidence="1" id="KW-0238">DNA-binding</keyword>
<reference evidence="3 4" key="1">
    <citation type="journal article" date="2020" name="G3 (Bethesda)">
        <title>Whole Genome Sequencing and Comparative Genomics of Two Nematicidal Bacillus Strains Reveals a Wide Range of Possible Virulence Factors.</title>
        <authorList>
            <person name="Susic N."/>
            <person name="Janezic S."/>
            <person name="Rupnik M."/>
            <person name="Geric Stare B."/>
        </authorList>
    </citation>
    <scope>NUCLEOTIDE SEQUENCE [LARGE SCALE GENOMIC DNA]</scope>
    <source>
        <strain evidence="3 4">I-1582</strain>
    </source>
</reference>
<evidence type="ECO:0000313" key="4">
    <source>
        <dbReference type="Proteomes" id="UP000465778"/>
    </source>
</evidence>
<evidence type="ECO:0000256" key="1">
    <source>
        <dbReference type="ARBA" id="ARBA00023125"/>
    </source>
</evidence>
<dbReference type="PROSITE" id="PS50943">
    <property type="entry name" value="HTH_CROC1"/>
    <property type="match status" value="1"/>
</dbReference>
<dbReference type="EMBL" id="VDEM01000055">
    <property type="protein sequence ID" value="KAF0822498.1"/>
    <property type="molecule type" value="Genomic_DNA"/>
</dbReference>
<sequence>MGLNNHDIKEIIITFKMASSNPKYEGNTNEIIKMLANEYNVPFDRIYTIIFGKKANGNIGANLRMLRLKRNLTQQEVADSLGLYYQTIGYWENNKGSPGAKKLERLAEFYGVSVEEITEENS</sequence>
<evidence type="ECO:0000259" key="2">
    <source>
        <dbReference type="PROSITE" id="PS50943"/>
    </source>
</evidence>
<dbReference type="Proteomes" id="UP000465778">
    <property type="component" value="Unassembled WGS sequence"/>
</dbReference>
<dbReference type="Gene3D" id="1.10.260.40">
    <property type="entry name" value="lambda repressor-like DNA-binding domains"/>
    <property type="match status" value="1"/>
</dbReference>
<dbReference type="SMART" id="SM00530">
    <property type="entry name" value="HTH_XRE"/>
    <property type="match status" value="1"/>
</dbReference>
<evidence type="ECO:0000313" key="3">
    <source>
        <dbReference type="EMBL" id="KAF0822498.1"/>
    </source>
</evidence>
<accession>A0A800MU29</accession>
<gene>
    <name evidence="3" type="ORF">KIS1582_3715</name>
</gene>
<dbReference type="AlphaFoldDB" id="A0A800MU29"/>
<dbReference type="Pfam" id="PF01381">
    <property type="entry name" value="HTH_3"/>
    <property type="match status" value="1"/>
</dbReference>
<protein>
    <recommendedName>
        <fullName evidence="2">HTH cro/C1-type domain-containing protein</fullName>
    </recommendedName>
</protein>
<organism evidence="3 4">
    <name type="scientific">Cytobacillus firmus</name>
    <name type="common">Bacillus firmus</name>
    <dbReference type="NCBI Taxonomy" id="1399"/>
    <lineage>
        <taxon>Bacteria</taxon>
        <taxon>Bacillati</taxon>
        <taxon>Bacillota</taxon>
        <taxon>Bacilli</taxon>
        <taxon>Bacillales</taxon>
        <taxon>Bacillaceae</taxon>
        <taxon>Cytobacillus</taxon>
    </lineage>
</organism>
<comment type="caution">
    <text evidence="3">The sequence shown here is derived from an EMBL/GenBank/DDBJ whole genome shotgun (WGS) entry which is preliminary data.</text>
</comment>
<dbReference type="PANTHER" id="PTHR46558:SF11">
    <property type="entry name" value="HTH-TYPE TRANSCRIPTIONAL REGULATOR XRE"/>
    <property type="match status" value="1"/>
</dbReference>
<dbReference type="CDD" id="cd00093">
    <property type="entry name" value="HTH_XRE"/>
    <property type="match status" value="1"/>
</dbReference>
<feature type="domain" description="HTH cro/C1-type" evidence="2">
    <location>
        <begin position="63"/>
        <end position="117"/>
    </location>
</feature>
<dbReference type="GO" id="GO:0003677">
    <property type="term" value="F:DNA binding"/>
    <property type="evidence" value="ECO:0007669"/>
    <property type="project" value="UniProtKB-KW"/>
</dbReference>
<dbReference type="InterPro" id="IPR010982">
    <property type="entry name" value="Lambda_DNA-bd_dom_sf"/>
</dbReference>
<dbReference type="InterPro" id="IPR001387">
    <property type="entry name" value="Cro/C1-type_HTH"/>
</dbReference>
<proteinExistence type="predicted"/>
<dbReference type="PANTHER" id="PTHR46558">
    <property type="entry name" value="TRACRIPTIONAL REGULATORY PROTEIN-RELATED-RELATED"/>
    <property type="match status" value="1"/>
</dbReference>
<name>A0A800MU29_CYTFI</name>